<dbReference type="AlphaFoldDB" id="A0A1Y5RDJ8"/>
<organism evidence="1 2">
    <name type="scientific">Palleronia marisminoris</name>
    <dbReference type="NCBI Taxonomy" id="315423"/>
    <lineage>
        <taxon>Bacteria</taxon>
        <taxon>Pseudomonadati</taxon>
        <taxon>Pseudomonadota</taxon>
        <taxon>Alphaproteobacteria</taxon>
        <taxon>Rhodobacterales</taxon>
        <taxon>Roseobacteraceae</taxon>
        <taxon>Palleronia</taxon>
    </lineage>
</organism>
<evidence type="ECO:0000313" key="2">
    <source>
        <dbReference type="Proteomes" id="UP000193870"/>
    </source>
</evidence>
<accession>A0A1Y5RDJ8</accession>
<name>A0A1Y5RDJ8_9RHOB</name>
<dbReference type="EMBL" id="FWFV01000001">
    <property type="protein sequence ID" value="SLN14752.1"/>
    <property type="molecule type" value="Genomic_DNA"/>
</dbReference>
<reference evidence="1 2" key="1">
    <citation type="submission" date="2017-03" db="EMBL/GenBank/DDBJ databases">
        <authorList>
            <person name="Afonso C.L."/>
            <person name="Miller P.J."/>
            <person name="Scott M.A."/>
            <person name="Spackman E."/>
            <person name="Goraichik I."/>
            <person name="Dimitrov K.M."/>
            <person name="Suarez D.L."/>
            <person name="Swayne D.E."/>
        </authorList>
    </citation>
    <scope>NUCLEOTIDE SEQUENCE [LARGE SCALE GENOMIC DNA]</scope>
    <source>
        <strain evidence="1 2">CECT 7066</strain>
    </source>
</reference>
<dbReference type="STRING" id="315423.SAMN04488020_101283"/>
<gene>
    <name evidence="1" type="ORF">PAM7066_00284</name>
</gene>
<proteinExistence type="predicted"/>
<keyword evidence="2" id="KW-1185">Reference proteome</keyword>
<sequence>MTNRTSLLVALLVLGAIWADMRFDWGGSLFLMRKIDGLIGWLAFWR</sequence>
<evidence type="ECO:0000313" key="1">
    <source>
        <dbReference type="EMBL" id="SLN14752.1"/>
    </source>
</evidence>
<dbReference type="Proteomes" id="UP000193870">
    <property type="component" value="Unassembled WGS sequence"/>
</dbReference>
<protein>
    <submittedName>
        <fullName evidence="1">Uncharacterized protein</fullName>
    </submittedName>
</protein>
<dbReference type="RefSeq" id="WP_175484540.1">
    <property type="nucleotide sequence ID" value="NZ_FOPF01000001.1"/>
</dbReference>